<protein>
    <submittedName>
        <fullName evidence="1">Uncharacterized protein</fullName>
    </submittedName>
</protein>
<accession>A0A9Q6WNC7</accession>
<dbReference type="AlphaFoldDB" id="A0A9Q6WNC7"/>
<evidence type="ECO:0000313" key="2">
    <source>
        <dbReference type="Proteomes" id="UP000509548"/>
    </source>
</evidence>
<evidence type="ECO:0000313" key="1">
    <source>
        <dbReference type="EMBL" id="QLB65100.1"/>
    </source>
</evidence>
<dbReference type="Proteomes" id="UP000509548">
    <property type="component" value="Chromosome 2"/>
</dbReference>
<dbReference type="EMBL" id="CP015959">
    <property type="protein sequence ID" value="QLB65100.1"/>
    <property type="molecule type" value="Genomic_DNA"/>
</dbReference>
<organism evidence="1 2">
    <name type="scientific">Paraburkholderia caribensis</name>
    <dbReference type="NCBI Taxonomy" id="75105"/>
    <lineage>
        <taxon>Bacteria</taxon>
        <taxon>Pseudomonadati</taxon>
        <taxon>Pseudomonadota</taxon>
        <taxon>Betaproteobacteria</taxon>
        <taxon>Burkholderiales</taxon>
        <taxon>Burkholderiaceae</taxon>
        <taxon>Paraburkholderia</taxon>
    </lineage>
</organism>
<proteinExistence type="predicted"/>
<reference evidence="1 2" key="1">
    <citation type="journal article" date="2014" name="Genome Announc.">
        <title>Draft Genome Sequence of the Haloacid-Degrading Burkholderia caribensis Strain MBA4.</title>
        <authorList>
            <person name="Pan Y."/>
            <person name="Kong K.F."/>
            <person name="Tsang J.S."/>
        </authorList>
    </citation>
    <scope>NUCLEOTIDE SEQUENCE [LARGE SCALE GENOMIC DNA]</scope>
    <source>
        <strain evidence="1 2">852011</strain>
    </source>
</reference>
<sequence length="76" mass="8591">MQCGFKSVISRQRINVSNAHKRQRRACPKASAPFYSFLLESLNRRTIVCSRIDDDVSPIMFDLRIAIQVGADLAHA</sequence>
<name>A0A9Q6WNC7_9BURK</name>
<gene>
    <name evidence="1" type="ORF">A9O66_22100</name>
</gene>